<feature type="transmembrane region" description="Helical" evidence="3">
    <location>
        <begin position="36"/>
        <end position="52"/>
    </location>
</feature>
<keyword evidence="7" id="KW-1185">Reference proteome</keyword>
<accession>A0A0D2J5B3</accession>
<dbReference type="Gene3D" id="3.30.1050.10">
    <property type="entry name" value="SCP2 sterol-binding domain"/>
    <property type="match status" value="1"/>
</dbReference>
<dbReference type="InParanoid" id="A0A0D2J5B3"/>
<dbReference type="Pfam" id="PF02036">
    <property type="entry name" value="SCP2"/>
    <property type="match status" value="1"/>
</dbReference>
<feature type="domain" description="NADPH-dependent FMN reductase-like" evidence="5">
    <location>
        <begin position="231"/>
        <end position="379"/>
    </location>
</feature>
<dbReference type="Pfam" id="PF03358">
    <property type="entry name" value="FMN_red"/>
    <property type="match status" value="1"/>
</dbReference>
<sequence>MTPAKILKLMPVFCLALFFTLGEVFAYEPGVMRASGVFLLAGLGIALMALRSRDGPSPVDITIFIFIWLAVSGIWLAPLFTQKILAGFAAALLYAALFLMAALPPVLGLGFFTEFFARKRTPPQLRETDIYRKINLHLNWFWAGIFVLCGLAGLVPAFWPDLAGHFTRLLFHTFIPLAFLLGVGFPLTRGYPDYYQRKLGLEPVTFEGDVEKNESVIPRTIKENVMSSQNKVVAVNGSPHVGMGSTDIMLDMLAEELALHGLDLEVIHLHGKDIGYCVGCALCLNKGKCWQNDDHKKITDKLFAADAVILASPVYFRSVTGQMKTFFDRCLVHGHNPRAFSKPGLAVSVSAGWGETEVGAYLANSLHVFGAYSVGTFTAMAVSPGAFCGKEAVEARAKDLAGDLARALKEKRRYPPTDQDFSFWSFMGWLVRENKEIMAHDYEHWQENGLFESFEKFIGLSTEKVSYDSQMHEAWIKKVISEAKNTSGVKEKDRKKPSGAASAASCYELIEMMPRAFNSEKAGDLKATIQFKVTGSEDFSAYLSIENQKCLFQQGEAAKADIVITTPADLWMDISTGKVNGQTAFMSGKYQVKGDMSLLLKMGDLFGG</sequence>
<evidence type="ECO:0000256" key="1">
    <source>
        <dbReference type="ARBA" id="ARBA00022630"/>
    </source>
</evidence>
<feature type="transmembrane region" description="Helical" evidence="3">
    <location>
        <begin position="84"/>
        <end position="117"/>
    </location>
</feature>
<dbReference type="Gene3D" id="3.40.50.360">
    <property type="match status" value="1"/>
</dbReference>
<dbReference type="InterPro" id="IPR036527">
    <property type="entry name" value="SCP2_sterol-bd_dom_sf"/>
</dbReference>
<keyword evidence="3" id="KW-0472">Membrane</keyword>
<dbReference type="GO" id="GO:0016491">
    <property type="term" value="F:oxidoreductase activity"/>
    <property type="evidence" value="ECO:0007669"/>
    <property type="project" value="InterPro"/>
</dbReference>
<gene>
    <name evidence="6" type="ORF">X474_15245</name>
</gene>
<evidence type="ECO:0000313" key="6">
    <source>
        <dbReference type="EMBL" id="KIX13309.1"/>
    </source>
</evidence>
<dbReference type="OrthoDB" id="9790975at2"/>
<feature type="domain" description="SCP2" evidence="4">
    <location>
        <begin position="520"/>
        <end position="606"/>
    </location>
</feature>
<evidence type="ECO:0000256" key="2">
    <source>
        <dbReference type="ARBA" id="ARBA00022643"/>
    </source>
</evidence>
<dbReference type="InterPro" id="IPR029039">
    <property type="entry name" value="Flavoprotein-like_sf"/>
</dbReference>
<dbReference type="InterPro" id="IPR005025">
    <property type="entry name" value="FMN_Rdtase-like_dom"/>
</dbReference>
<dbReference type="PANTHER" id="PTHR43278">
    <property type="entry name" value="NAD(P)H-DEPENDENT FMN-CONTAINING OXIDOREDUCTASE YWQN-RELATED"/>
    <property type="match status" value="1"/>
</dbReference>
<feature type="transmembrane region" description="Helical" evidence="3">
    <location>
        <begin position="138"/>
        <end position="159"/>
    </location>
</feature>
<dbReference type="AlphaFoldDB" id="A0A0D2J5B3"/>
<dbReference type="EMBL" id="AZAC01000017">
    <property type="protein sequence ID" value="KIX13309.1"/>
    <property type="molecule type" value="Genomic_DNA"/>
</dbReference>
<protein>
    <recommendedName>
        <fullName evidence="8">NADPH-dependent FMN reductase-like domain-containing protein</fullName>
    </recommendedName>
</protein>
<keyword evidence="1" id="KW-0285">Flavoprotein</keyword>
<keyword evidence="3" id="KW-1133">Transmembrane helix</keyword>
<dbReference type="RefSeq" id="WP_044349663.1">
    <property type="nucleotide sequence ID" value="NZ_AZAC01000017.1"/>
</dbReference>
<proteinExistence type="predicted"/>
<dbReference type="Proteomes" id="UP000032233">
    <property type="component" value="Unassembled WGS sequence"/>
</dbReference>
<dbReference type="SUPFAM" id="SSF52218">
    <property type="entry name" value="Flavoproteins"/>
    <property type="match status" value="1"/>
</dbReference>
<keyword evidence="2" id="KW-0288">FMN</keyword>
<evidence type="ECO:0000259" key="5">
    <source>
        <dbReference type="Pfam" id="PF03358"/>
    </source>
</evidence>
<dbReference type="PANTHER" id="PTHR43278:SF4">
    <property type="entry name" value="NAD(P)H-DEPENDENT FMN-CONTAINING OXIDOREDUCTASE YWQN-RELATED"/>
    <property type="match status" value="1"/>
</dbReference>
<feature type="transmembrane region" description="Helical" evidence="3">
    <location>
        <begin position="165"/>
        <end position="188"/>
    </location>
</feature>
<dbReference type="InterPro" id="IPR051796">
    <property type="entry name" value="ISF_SsuE-like"/>
</dbReference>
<dbReference type="SUPFAM" id="SSF55718">
    <property type="entry name" value="SCP-like"/>
    <property type="match status" value="1"/>
</dbReference>
<evidence type="ECO:0000313" key="7">
    <source>
        <dbReference type="Proteomes" id="UP000032233"/>
    </source>
</evidence>
<evidence type="ECO:0000256" key="3">
    <source>
        <dbReference type="SAM" id="Phobius"/>
    </source>
</evidence>
<dbReference type="STRING" id="1429043.X474_15245"/>
<comment type="caution">
    <text evidence="6">The sequence shown here is derived from an EMBL/GenBank/DDBJ whole genome shotgun (WGS) entry which is preliminary data.</text>
</comment>
<evidence type="ECO:0008006" key="8">
    <source>
        <dbReference type="Google" id="ProtNLM"/>
    </source>
</evidence>
<keyword evidence="3" id="KW-0812">Transmembrane</keyword>
<reference evidence="6 7" key="1">
    <citation type="submission" date="2013-11" db="EMBL/GenBank/DDBJ databases">
        <title>Metagenomic analysis of a methanogenic consortium involved in long chain n-alkane degradation.</title>
        <authorList>
            <person name="Davidova I.A."/>
            <person name="Callaghan A.V."/>
            <person name="Wawrik B."/>
            <person name="Pruitt S."/>
            <person name="Marks C."/>
            <person name="Duncan K.E."/>
            <person name="Suflita J.M."/>
        </authorList>
    </citation>
    <scope>NUCLEOTIDE SEQUENCE [LARGE SCALE GENOMIC DNA]</scope>
    <source>
        <strain evidence="6 7">SPR</strain>
    </source>
</reference>
<organism evidence="6 7">
    <name type="scientific">Dethiosulfatarculus sandiegensis</name>
    <dbReference type="NCBI Taxonomy" id="1429043"/>
    <lineage>
        <taxon>Bacteria</taxon>
        <taxon>Pseudomonadati</taxon>
        <taxon>Thermodesulfobacteriota</taxon>
        <taxon>Desulfarculia</taxon>
        <taxon>Desulfarculales</taxon>
        <taxon>Desulfarculaceae</taxon>
        <taxon>Dethiosulfatarculus</taxon>
    </lineage>
</organism>
<feature type="transmembrane region" description="Helical" evidence="3">
    <location>
        <begin position="59"/>
        <end position="78"/>
    </location>
</feature>
<evidence type="ECO:0000259" key="4">
    <source>
        <dbReference type="Pfam" id="PF02036"/>
    </source>
</evidence>
<name>A0A0D2J5B3_9BACT</name>
<dbReference type="InterPro" id="IPR003033">
    <property type="entry name" value="SCP2_sterol-bd_dom"/>
</dbReference>